<dbReference type="Gene3D" id="1.10.238.10">
    <property type="entry name" value="EF-hand"/>
    <property type="match status" value="2"/>
</dbReference>
<dbReference type="GO" id="GO:0005509">
    <property type="term" value="F:calcium ion binding"/>
    <property type="evidence" value="ECO:0007669"/>
    <property type="project" value="InterPro"/>
</dbReference>
<gene>
    <name evidence="5" type="ORF">X943_001477</name>
</gene>
<feature type="domain" description="EF-hand" evidence="4">
    <location>
        <begin position="193"/>
        <end position="228"/>
    </location>
</feature>
<dbReference type="Proteomes" id="UP001195914">
    <property type="component" value="Unassembled WGS sequence"/>
</dbReference>
<dbReference type="GO" id="GO:0016197">
    <property type="term" value="P:endosomal transport"/>
    <property type="evidence" value="ECO:0007669"/>
    <property type="project" value="TreeGrafter"/>
</dbReference>
<accession>A0AAD9GFB7</accession>
<dbReference type="PANTHER" id="PTHR11216">
    <property type="entry name" value="EH DOMAIN"/>
    <property type="match status" value="1"/>
</dbReference>
<feature type="region of interest" description="Disordered" evidence="2">
    <location>
        <begin position="272"/>
        <end position="318"/>
    </location>
</feature>
<comment type="caution">
    <text evidence="5">The sequence shown here is derived from an EMBL/GenBank/DDBJ whole genome shotgun (WGS) entry which is preliminary data.</text>
</comment>
<dbReference type="GO" id="GO:0006897">
    <property type="term" value="P:endocytosis"/>
    <property type="evidence" value="ECO:0007669"/>
    <property type="project" value="TreeGrafter"/>
</dbReference>
<feature type="domain" description="EH" evidence="3">
    <location>
        <begin position="159"/>
        <end position="250"/>
    </location>
</feature>
<proteinExistence type="predicted"/>
<reference evidence="5" key="1">
    <citation type="journal article" date="2014" name="Nucleic Acids Res.">
        <title>The evolutionary dynamics of variant antigen genes in Babesia reveal a history of genomic innovation underlying host-parasite interaction.</title>
        <authorList>
            <person name="Jackson A.P."/>
            <person name="Otto T.D."/>
            <person name="Darby A."/>
            <person name="Ramaprasad A."/>
            <person name="Xia D."/>
            <person name="Echaide I.E."/>
            <person name="Farber M."/>
            <person name="Gahlot S."/>
            <person name="Gamble J."/>
            <person name="Gupta D."/>
            <person name="Gupta Y."/>
            <person name="Jackson L."/>
            <person name="Malandrin L."/>
            <person name="Malas T.B."/>
            <person name="Moussa E."/>
            <person name="Nair M."/>
            <person name="Reid A.J."/>
            <person name="Sanders M."/>
            <person name="Sharma J."/>
            <person name="Tracey A."/>
            <person name="Quail M.A."/>
            <person name="Weir W."/>
            <person name="Wastling J.M."/>
            <person name="Hall N."/>
            <person name="Willadsen P."/>
            <person name="Lingelbach K."/>
            <person name="Shiels B."/>
            <person name="Tait A."/>
            <person name="Berriman M."/>
            <person name="Allred D.R."/>
            <person name="Pain A."/>
        </authorList>
    </citation>
    <scope>NUCLEOTIDE SEQUENCE</scope>
    <source>
        <strain evidence="5">1802A</strain>
    </source>
</reference>
<dbReference type="InterPro" id="IPR011992">
    <property type="entry name" value="EF-hand-dom_pair"/>
</dbReference>
<organism evidence="5 6">
    <name type="scientific">Babesia divergens</name>
    <dbReference type="NCBI Taxonomy" id="32595"/>
    <lineage>
        <taxon>Eukaryota</taxon>
        <taxon>Sar</taxon>
        <taxon>Alveolata</taxon>
        <taxon>Apicomplexa</taxon>
        <taxon>Aconoidasida</taxon>
        <taxon>Piroplasmida</taxon>
        <taxon>Babesiidae</taxon>
        <taxon>Babesia</taxon>
    </lineage>
</organism>
<dbReference type="SUPFAM" id="SSF58026">
    <property type="entry name" value="Delta-sleep-inducing peptide immunoreactive peptide"/>
    <property type="match status" value="1"/>
</dbReference>
<dbReference type="InterPro" id="IPR002048">
    <property type="entry name" value="EF_hand_dom"/>
</dbReference>
<evidence type="ECO:0000313" key="6">
    <source>
        <dbReference type="Proteomes" id="UP001195914"/>
    </source>
</evidence>
<feature type="compositionally biased region" description="Polar residues" evidence="2">
    <location>
        <begin position="298"/>
        <end position="309"/>
    </location>
</feature>
<dbReference type="Pfam" id="PF12763">
    <property type="entry name" value="EH"/>
    <property type="match status" value="2"/>
</dbReference>
<dbReference type="SMART" id="SM00054">
    <property type="entry name" value="EFh"/>
    <property type="match status" value="4"/>
</dbReference>
<dbReference type="GO" id="GO:0005737">
    <property type="term" value="C:cytoplasm"/>
    <property type="evidence" value="ECO:0007669"/>
    <property type="project" value="TreeGrafter"/>
</dbReference>
<dbReference type="EMBL" id="JAHBMH010000033">
    <property type="protein sequence ID" value="KAK1937384.1"/>
    <property type="molecule type" value="Genomic_DNA"/>
</dbReference>
<feature type="coiled-coil region" evidence="1">
    <location>
        <begin position="342"/>
        <end position="449"/>
    </location>
</feature>
<keyword evidence="1" id="KW-0175">Coiled coil</keyword>
<feature type="compositionally biased region" description="Basic and acidic residues" evidence="2">
    <location>
        <begin position="536"/>
        <end position="547"/>
    </location>
</feature>
<dbReference type="SMART" id="SM00027">
    <property type="entry name" value="EH"/>
    <property type="match status" value="2"/>
</dbReference>
<keyword evidence="6" id="KW-1185">Reference proteome</keyword>
<evidence type="ECO:0000256" key="2">
    <source>
        <dbReference type="SAM" id="MobiDB-lite"/>
    </source>
</evidence>
<feature type="region of interest" description="Disordered" evidence="2">
    <location>
        <begin position="525"/>
        <end position="547"/>
    </location>
</feature>
<dbReference type="PROSITE" id="PS50222">
    <property type="entry name" value="EF_HAND_2"/>
    <property type="match status" value="1"/>
</dbReference>
<dbReference type="AlphaFoldDB" id="A0AAD9GFB7"/>
<evidence type="ECO:0000259" key="3">
    <source>
        <dbReference type="PROSITE" id="PS50031"/>
    </source>
</evidence>
<dbReference type="GO" id="GO:0005886">
    <property type="term" value="C:plasma membrane"/>
    <property type="evidence" value="ECO:0007669"/>
    <property type="project" value="TreeGrafter"/>
</dbReference>
<dbReference type="CDD" id="cd00052">
    <property type="entry name" value="EH"/>
    <property type="match status" value="1"/>
</dbReference>
<feature type="domain" description="EH" evidence="3">
    <location>
        <begin position="36"/>
        <end position="102"/>
    </location>
</feature>
<name>A0AAD9GFB7_BABDI</name>
<reference evidence="5" key="2">
    <citation type="submission" date="2021-05" db="EMBL/GenBank/DDBJ databases">
        <authorList>
            <person name="Pain A."/>
        </authorList>
    </citation>
    <scope>NUCLEOTIDE SEQUENCE</scope>
    <source>
        <strain evidence="5">1802A</strain>
    </source>
</reference>
<dbReference type="PROSITE" id="PS50031">
    <property type="entry name" value="EH"/>
    <property type="match status" value="2"/>
</dbReference>
<evidence type="ECO:0000256" key="1">
    <source>
        <dbReference type="SAM" id="Coils"/>
    </source>
</evidence>
<evidence type="ECO:0000313" key="5">
    <source>
        <dbReference type="EMBL" id="KAK1937384.1"/>
    </source>
</evidence>
<dbReference type="InterPro" id="IPR000261">
    <property type="entry name" value="EH_dom"/>
</dbReference>
<dbReference type="SUPFAM" id="SSF47473">
    <property type="entry name" value="EF-hand"/>
    <property type="match status" value="1"/>
</dbReference>
<protein>
    <submittedName>
        <fullName evidence="5">EF hand domain conatining protein</fullName>
    </submittedName>
</protein>
<sequence length="547" mass="61762">MSPFAMRNLPQESATVDGLVRLNQAFLGNLVISPQQDTEFRDLFLKCDKEGFGTLDGDTARRLFRTAGLPDAALYDIWSLADIDDRGELDYQGFCLCCVLIAYCKLYPGVLKDPDWLWNPHLFHHLFASGLVAQCIPVFDRTVLDATGKPGVFAMSQAEWNSYHKLFLSMDHDGDGFVEGQDVRRYYKTRNELSDDELLRIWELADADVDGRLSLNEFVVMEHLVRVRLASAVGIPRQLPPELQLPPIYATSAPEHKGTALRDTVPHLVRNESGVSTTSTLRDPHSSRGHKKDAVSTGHFTGNGDNTGNADVIHPHSPRKLPTDTLIALVNVPSSTALVEANRQMREHIESLKSHVQDLQVDMDKMERENAYLKSLYQVKDEHMSQLHALHSAYSTEAETERSHLRQEERELSELQEKLKAVRREKLRLESEKQALREALRHSENATQTMMRSLTNEQNKVGSLRNERLHTMRKRIELLESMRTTGSDSDTEPASGLRAITDVSLLHDSKGIRVAASESAMDRRITPLTSSYQHGDWPHKEGEGFPE</sequence>
<evidence type="ECO:0000259" key="4">
    <source>
        <dbReference type="PROSITE" id="PS50222"/>
    </source>
</evidence>